<gene>
    <name evidence="4" type="ORF">EV662_11725</name>
</gene>
<evidence type="ECO:0000256" key="1">
    <source>
        <dbReference type="SAM" id="Coils"/>
    </source>
</evidence>
<reference evidence="4 5" key="1">
    <citation type="submission" date="2019-03" db="EMBL/GenBank/DDBJ databases">
        <title>Genomic Encyclopedia of Type Strains, Phase IV (KMG-IV): sequencing the most valuable type-strain genomes for metagenomic binning, comparative biology and taxonomic classification.</title>
        <authorList>
            <person name="Goeker M."/>
        </authorList>
    </citation>
    <scope>NUCLEOTIDE SEQUENCE [LARGE SCALE GENOMIC DNA]</scope>
    <source>
        <strain evidence="4 5">DSM 18063</strain>
    </source>
</reference>
<organism evidence="4 5">
    <name type="scientific">Rhodovulum marinum</name>
    <dbReference type="NCBI Taxonomy" id="320662"/>
    <lineage>
        <taxon>Bacteria</taxon>
        <taxon>Pseudomonadati</taxon>
        <taxon>Pseudomonadota</taxon>
        <taxon>Alphaproteobacteria</taxon>
        <taxon>Rhodobacterales</taxon>
        <taxon>Paracoccaceae</taxon>
        <taxon>Rhodovulum</taxon>
    </lineage>
</organism>
<dbReference type="Pfam" id="PF03432">
    <property type="entry name" value="Relaxase"/>
    <property type="match status" value="1"/>
</dbReference>
<proteinExistence type="predicted"/>
<evidence type="ECO:0000313" key="4">
    <source>
        <dbReference type="EMBL" id="TCP38791.1"/>
    </source>
</evidence>
<evidence type="ECO:0000313" key="5">
    <source>
        <dbReference type="Proteomes" id="UP000294835"/>
    </source>
</evidence>
<keyword evidence="1" id="KW-0175">Coiled coil</keyword>
<feature type="region of interest" description="Disordered" evidence="2">
    <location>
        <begin position="402"/>
        <end position="438"/>
    </location>
</feature>
<sequence length="438" mass="50227">MILKGSQRAGATQLSAHLLNERDNDHVELLELRGFVAEDLTGALREAQAISKATQCKQFMFSLSLNPPKEAVASEADFLNAADRAEKALGLDGQPRAIVIHEKEGRRHAHVVWSRIDAETMTAINLPHFKNRLTALSKELYLDFGWRLPEGLKTLGGKSPLNFTLDEWQQARRLKLDPREIKDAFRDAWAQSDSLAAMGNALAERGYFIARGDRRGFVALNIEGEVFALPKWIGVKTKEVRARFGAADGLPSVNEARAAIRSRLTTKLKAFIQEVNARHERDLAPHMQAKAEMVKAHRTERQTLKDRQQDRWQVEAQERSERYRKGLKGLLDKVTGKARVIRQENEAHALACAKRDREQRDRLAFAQMKDRQELQKQIDALRRKHVANRRLLARDITRYLRTSERSPETDADRSPRDRQREATPHRTRRRDRGPRFEL</sequence>
<comment type="caution">
    <text evidence="4">The sequence shown here is derived from an EMBL/GenBank/DDBJ whole genome shotgun (WGS) entry which is preliminary data.</text>
</comment>
<feature type="domain" description="MobA/VirD2-like nuclease" evidence="3">
    <location>
        <begin position="23"/>
        <end position="146"/>
    </location>
</feature>
<dbReference type="OrthoDB" id="1826980at2"/>
<evidence type="ECO:0000259" key="3">
    <source>
        <dbReference type="Pfam" id="PF03432"/>
    </source>
</evidence>
<feature type="coiled-coil region" evidence="1">
    <location>
        <begin position="364"/>
        <end position="391"/>
    </location>
</feature>
<dbReference type="EMBL" id="SLXP01000017">
    <property type="protein sequence ID" value="TCP38791.1"/>
    <property type="molecule type" value="Genomic_DNA"/>
</dbReference>
<dbReference type="AlphaFoldDB" id="A0A4R2PX88"/>
<accession>A0A4R2PX88</accession>
<evidence type="ECO:0000256" key="2">
    <source>
        <dbReference type="SAM" id="MobiDB-lite"/>
    </source>
</evidence>
<dbReference type="Proteomes" id="UP000294835">
    <property type="component" value="Unassembled WGS sequence"/>
</dbReference>
<name>A0A4R2PX88_9RHOB</name>
<dbReference type="RefSeq" id="WP_132465656.1">
    <property type="nucleotide sequence ID" value="NZ_SLXP01000017.1"/>
</dbReference>
<dbReference type="InterPro" id="IPR005094">
    <property type="entry name" value="Endonuclease_MobA/VirD2"/>
</dbReference>
<feature type="compositionally biased region" description="Basic and acidic residues" evidence="2">
    <location>
        <begin position="402"/>
        <end position="424"/>
    </location>
</feature>
<protein>
    <submittedName>
        <fullName evidence="4">Relaxase/mobilization nuclease-like protein</fullName>
    </submittedName>
</protein>
<keyword evidence="5" id="KW-1185">Reference proteome</keyword>